<comment type="caution">
    <text evidence="1">The sequence shown here is derived from an EMBL/GenBank/DDBJ whole genome shotgun (WGS) entry which is preliminary data.</text>
</comment>
<feature type="non-terminal residue" evidence="1">
    <location>
        <position position="171"/>
    </location>
</feature>
<sequence length="171" mass="18554">MRMDAFPTAASHYVTYLDSPPPRRRVRSGGTVKTLGARKLLDSIDSSKNQNQFKAPELKTLQSDTDVTVAVIGVTVVTTEHIIIQVIAAVGKCVWFRVFLDHGSGSYLKSYTEVLVNKGGDAAVRGRTIYQRGPGAGDEEGNAAWTCFQCLQPAVRQPVKMDVPPCVCVSV</sequence>
<protein>
    <submittedName>
        <fullName evidence="1">Uncharacterized protein</fullName>
    </submittedName>
</protein>
<dbReference type="AlphaFoldDB" id="A0AAV6SQ60"/>
<accession>A0AAV6SQ60</accession>
<organism evidence="1 2">
    <name type="scientific">Solea senegalensis</name>
    <name type="common">Senegalese sole</name>
    <dbReference type="NCBI Taxonomy" id="28829"/>
    <lineage>
        <taxon>Eukaryota</taxon>
        <taxon>Metazoa</taxon>
        <taxon>Chordata</taxon>
        <taxon>Craniata</taxon>
        <taxon>Vertebrata</taxon>
        <taxon>Euteleostomi</taxon>
        <taxon>Actinopterygii</taxon>
        <taxon>Neopterygii</taxon>
        <taxon>Teleostei</taxon>
        <taxon>Neoteleostei</taxon>
        <taxon>Acanthomorphata</taxon>
        <taxon>Carangaria</taxon>
        <taxon>Pleuronectiformes</taxon>
        <taxon>Pleuronectoidei</taxon>
        <taxon>Soleidae</taxon>
        <taxon>Solea</taxon>
    </lineage>
</organism>
<keyword evidence="2" id="KW-1185">Reference proteome</keyword>
<proteinExistence type="predicted"/>
<dbReference type="EMBL" id="JAGKHQ010000004">
    <property type="protein sequence ID" value="KAG7518878.1"/>
    <property type="molecule type" value="Genomic_DNA"/>
</dbReference>
<name>A0AAV6SQ60_SOLSE</name>
<reference evidence="1 2" key="1">
    <citation type="journal article" date="2021" name="Sci. Rep.">
        <title>Chromosome anchoring in Senegalese sole (Solea senegalensis) reveals sex-associated markers and genome rearrangements in flatfish.</title>
        <authorList>
            <person name="Guerrero-Cozar I."/>
            <person name="Gomez-Garrido J."/>
            <person name="Berbel C."/>
            <person name="Martinez-Blanch J.F."/>
            <person name="Alioto T."/>
            <person name="Claros M.G."/>
            <person name="Gagnaire P.A."/>
            <person name="Manchado M."/>
        </authorList>
    </citation>
    <scope>NUCLEOTIDE SEQUENCE [LARGE SCALE GENOMIC DNA]</scope>
    <source>
        <strain evidence="1">Sse05_10M</strain>
    </source>
</reference>
<evidence type="ECO:0000313" key="2">
    <source>
        <dbReference type="Proteomes" id="UP000693946"/>
    </source>
</evidence>
<dbReference type="Proteomes" id="UP000693946">
    <property type="component" value="Linkage Group LG12"/>
</dbReference>
<evidence type="ECO:0000313" key="1">
    <source>
        <dbReference type="EMBL" id="KAG7518878.1"/>
    </source>
</evidence>
<gene>
    <name evidence="1" type="ORF">JOB18_046219</name>
</gene>